<dbReference type="EMBL" id="AKHW03000499">
    <property type="protein sequence ID" value="KYO46475.1"/>
    <property type="molecule type" value="Genomic_DNA"/>
</dbReference>
<keyword evidence="3" id="KW-1185">Reference proteome</keyword>
<evidence type="ECO:0000313" key="3">
    <source>
        <dbReference type="Proteomes" id="UP000050525"/>
    </source>
</evidence>
<dbReference type="Proteomes" id="UP000050525">
    <property type="component" value="Unassembled WGS sequence"/>
</dbReference>
<organism evidence="2 3">
    <name type="scientific">Alligator mississippiensis</name>
    <name type="common">American alligator</name>
    <dbReference type="NCBI Taxonomy" id="8496"/>
    <lineage>
        <taxon>Eukaryota</taxon>
        <taxon>Metazoa</taxon>
        <taxon>Chordata</taxon>
        <taxon>Craniata</taxon>
        <taxon>Vertebrata</taxon>
        <taxon>Euteleostomi</taxon>
        <taxon>Archelosauria</taxon>
        <taxon>Archosauria</taxon>
        <taxon>Crocodylia</taxon>
        <taxon>Alligatoridae</taxon>
        <taxon>Alligatorinae</taxon>
        <taxon>Alligator</taxon>
    </lineage>
</organism>
<proteinExistence type="predicted"/>
<sequence>MSAYHWEARRRQMVLERRRQKMEEAAEKVPENRLESSTDQPPQATCPCQCKCHSILLSSARLQHRFSTVQYLQQW</sequence>
<evidence type="ECO:0000256" key="1">
    <source>
        <dbReference type="SAM" id="MobiDB-lite"/>
    </source>
</evidence>
<feature type="compositionally biased region" description="Basic and acidic residues" evidence="1">
    <location>
        <begin position="17"/>
        <end position="36"/>
    </location>
</feature>
<evidence type="ECO:0000313" key="2">
    <source>
        <dbReference type="EMBL" id="KYO46475.1"/>
    </source>
</evidence>
<gene>
    <name evidence="2" type="ORF">Y1Q_0018285</name>
</gene>
<protein>
    <submittedName>
        <fullName evidence="2">Uncharacterized protein</fullName>
    </submittedName>
</protein>
<dbReference type="AlphaFoldDB" id="A0A151PCH7"/>
<reference evidence="2 3" key="1">
    <citation type="journal article" date="2012" name="Genome Biol.">
        <title>Sequencing three crocodilian genomes to illuminate the evolution of archosaurs and amniotes.</title>
        <authorList>
            <person name="St John J.A."/>
            <person name="Braun E.L."/>
            <person name="Isberg S.R."/>
            <person name="Miles L.G."/>
            <person name="Chong A.Y."/>
            <person name="Gongora J."/>
            <person name="Dalzell P."/>
            <person name="Moran C."/>
            <person name="Bed'hom B."/>
            <person name="Abzhanov A."/>
            <person name="Burgess S.C."/>
            <person name="Cooksey A.M."/>
            <person name="Castoe T.A."/>
            <person name="Crawford N.G."/>
            <person name="Densmore L.D."/>
            <person name="Drew J.C."/>
            <person name="Edwards S.V."/>
            <person name="Faircloth B.C."/>
            <person name="Fujita M.K."/>
            <person name="Greenwold M.J."/>
            <person name="Hoffmann F.G."/>
            <person name="Howard J.M."/>
            <person name="Iguchi T."/>
            <person name="Janes D.E."/>
            <person name="Khan S.Y."/>
            <person name="Kohno S."/>
            <person name="de Koning A.J."/>
            <person name="Lance S.L."/>
            <person name="McCarthy F.M."/>
            <person name="McCormack J.E."/>
            <person name="Merchant M.E."/>
            <person name="Peterson D.G."/>
            <person name="Pollock D.D."/>
            <person name="Pourmand N."/>
            <person name="Raney B.J."/>
            <person name="Roessler K.A."/>
            <person name="Sanford J.R."/>
            <person name="Sawyer R.H."/>
            <person name="Schmidt C.J."/>
            <person name="Triplett E.W."/>
            <person name="Tuberville T.D."/>
            <person name="Venegas-Anaya M."/>
            <person name="Howard J.T."/>
            <person name="Jarvis E.D."/>
            <person name="Guillette L.J.Jr."/>
            <person name="Glenn T.C."/>
            <person name="Green R.E."/>
            <person name="Ray D.A."/>
        </authorList>
    </citation>
    <scope>NUCLEOTIDE SEQUENCE [LARGE SCALE GENOMIC DNA]</scope>
    <source>
        <strain evidence="2">KSC_2009_1</strain>
    </source>
</reference>
<accession>A0A151PCH7</accession>
<comment type="caution">
    <text evidence="2">The sequence shown here is derived from an EMBL/GenBank/DDBJ whole genome shotgun (WGS) entry which is preliminary data.</text>
</comment>
<feature type="region of interest" description="Disordered" evidence="1">
    <location>
        <begin position="17"/>
        <end position="43"/>
    </location>
</feature>
<name>A0A151PCH7_ALLMI</name>